<dbReference type="SUPFAM" id="SSF56935">
    <property type="entry name" value="Porins"/>
    <property type="match status" value="1"/>
</dbReference>
<evidence type="ECO:0000259" key="7">
    <source>
        <dbReference type="Pfam" id="PF07715"/>
    </source>
</evidence>
<dbReference type="GO" id="GO:0009279">
    <property type="term" value="C:cell outer membrane"/>
    <property type="evidence" value="ECO:0007669"/>
    <property type="project" value="UniProtKB-SubCell"/>
</dbReference>
<feature type="domain" description="TonB-dependent receptor-like beta-barrel" evidence="6">
    <location>
        <begin position="467"/>
        <end position="874"/>
    </location>
</feature>
<comment type="subcellular location">
    <subcellularLocation>
        <location evidence="1 4">Cell outer membrane</location>
    </subcellularLocation>
</comment>
<dbReference type="PANTHER" id="PTHR40980:SF4">
    <property type="entry name" value="TONB-DEPENDENT RECEPTOR-LIKE BETA-BARREL DOMAIN-CONTAINING PROTEIN"/>
    <property type="match status" value="1"/>
</dbReference>
<sequence>MSKKFLYTLLALVVTVASFAQTSQTGKISGKVVDAENGTPLVGASVVLAGDTKKGIFTDVEGRFFVTVQKNKKYTLIISSVGYGDKEISDIEVTGAENATVSVSLERKGKQLQGVEVKASIRKENLSSLYLTQKNSSSISDGISAEVIKKSPDRNTGEVLKRVSGASVQDNKFVVIRGLNERYNVSMLNNSVLPSTEADKKAFSFDIIPSSVVDNLVVYKSPTPDLPGDFSGGAVKVITKDYPSRKISELSVNISYNSLTTGKNFYKSYPDGKYDQAGFFDNSRLIPGPYHRHRYDFISYDQQFKQEVTKMFPNTYGYEAAYRSMPAVSVSYTGGNTAILKNNNKLGYIYSIGYGNGRATSAKDRNEYDGLKQHQYDYFTDNYDEKNNLTALLNLTYSYGKSKISWKNLFNNTFVKNTGLRYGPNWQIDPSADPFYIKSANSEAAGAGLVNSVVEGVHKIGKDWSVDWNGSFSYTYKNQPDQRILTFRSNQGDQSNYWLKLSNENSPEIRNAGRVYSFLEEYIYGASANATKQFNWLGQVQKFKFGTMNYYRNRTVEVDAVGYASLHKDGLVANGVVIPETKSTTFNTLFTPENIDAYELVLANIGTNSTDYKGNATLNAGYVMLDNKFNDQIKLTWGARIEKYRQEITARNKPNKVYDNTDVLPSFLLTYSLNNKSNLRLAGSKAVNRPEFRELADYATYDYENNVTVRGYNGLVRSVNTNADLRYEWFPAAGEILSASVFYKYFKNPIEQINQSNDVFSYANADHATTYGIEMELRKKLDFIGGGIFEHLTFYTNAAYIKGSVQIDTVKFKSPMQGQSPYLINGGMNYTSADDGFSVNVLYNRIGPRLRTRAPLSSPALDIYEKPRDVIDFQVSKKLMKNKLEAKITVSDILAQPVRWYYKYDKGASNKNYNPSDDKIINSTKYGTTAMLSLRYSFGK</sequence>
<evidence type="ECO:0000256" key="1">
    <source>
        <dbReference type="ARBA" id="ARBA00004442"/>
    </source>
</evidence>
<keyword evidence="9" id="KW-1185">Reference proteome</keyword>
<dbReference type="InterPro" id="IPR036942">
    <property type="entry name" value="Beta-barrel_TonB_sf"/>
</dbReference>
<keyword evidence="5" id="KW-0732">Signal</keyword>
<keyword evidence="3" id="KW-0998">Cell outer membrane</keyword>
<comment type="similarity">
    <text evidence="4">Belongs to the TonB-dependent receptor family.</text>
</comment>
<feature type="domain" description="TonB-dependent receptor plug" evidence="7">
    <location>
        <begin position="135"/>
        <end position="234"/>
    </location>
</feature>
<dbReference type="Gene3D" id="2.170.130.10">
    <property type="entry name" value="TonB-dependent receptor, plug domain"/>
    <property type="match status" value="1"/>
</dbReference>
<dbReference type="AlphaFoldDB" id="A0A1V9FR99"/>
<dbReference type="Gene3D" id="2.40.170.20">
    <property type="entry name" value="TonB-dependent receptor, beta-barrel domain"/>
    <property type="match status" value="1"/>
</dbReference>
<feature type="chain" id="PRO_5012076821" description="TonB-dependent receptor" evidence="5">
    <location>
        <begin position="21"/>
        <end position="940"/>
    </location>
</feature>
<dbReference type="EMBL" id="LVYD01000058">
    <property type="protein sequence ID" value="OQP60873.1"/>
    <property type="molecule type" value="Genomic_DNA"/>
</dbReference>
<comment type="caution">
    <text evidence="8">The sequence shown here is derived from an EMBL/GenBank/DDBJ whole genome shotgun (WGS) entry which is preliminary data.</text>
</comment>
<dbReference type="Pfam" id="PF07715">
    <property type="entry name" value="Plug"/>
    <property type="match status" value="1"/>
</dbReference>
<keyword evidence="4" id="KW-0798">TonB box</keyword>
<dbReference type="RefSeq" id="WP_143774244.1">
    <property type="nucleotide sequence ID" value="NZ_LVYD01000058.1"/>
</dbReference>
<evidence type="ECO:0008006" key="10">
    <source>
        <dbReference type="Google" id="ProtNLM"/>
    </source>
</evidence>
<gene>
    <name evidence="8" type="ORF">A3860_03860</name>
</gene>
<evidence type="ECO:0000313" key="8">
    <source>
        <dbReference type="EMBL" id="OQP60873.1"/>
    </source>
</evidence>
<organism evidence="8 9">
    <name type="scientific">Niastella vici</name>
    <dbReference type="NCBI Taxonomy" id="1703345"/>
    <lineage>
        <taxon>Bacteria</taxon>
        <taxon>Pseudomonadati</taxon>
        <taxon>Bacteroidota</taxon>
        <taxon>Chitinophagia</taxon>
        <taxon>Chitinophagales</taxon>
        <taxon>Chitinophagaceae</taxon>
        <taxon>Niastella</taxon>
    </lineage>
</organism>
<evidence type="ECO:0000256" key="3">
    <source>
        <dbReference type="ARBA" id="ARBA00023237"/>
    </source>
</evidence>
<dbReference type="InterPro" id="IPR008969">
    <property type="entry name" value="CarboxyPept-like_regulatory"/>
</dbReference>
<dbReference type="InterPro" id="IPR000531">
    <property type="entry name" value="Beta-barrel_TonB"/>
</dbReference>
<feature type="signal peptide" evidence="5">
    <location>
        <begin position="1"/>
        <end position="20"/>
    </location>
</feature>
<dbReference type="Gene3D" id="2.60.40.1120">
    <property type="entry name" value="Carboxypeptidase-like, regulatory domain"/>
    <property type="match status" value="1"/>
</dbReference>
<evidence type="ECO:0000256" key="2">
    <source>
        <dbReference type="ARBA" id="ARBA00023136"/>
    </source>
</evidence>
<evidence type="ECO:0000259" key="6">
    <source>
        <dbReference type="Pfam" id="PF00593"/>
    </source>
</evidence>
<accession>A0A1V9FR99</accession>
<keyword evidence="2 4" id="KW-0472">Membrane</keyword>
<evidence type="ECO:0000256" key="4">
    <source>
        <dbReference type="RuleBase" id="RU003357"/>
    </source>
</evidence>
<dbReference type="STRING" id="1703345.A3860_03860"/>
<reference evidence="8 9" key="1">
    <citation type="submission" date="2016-03" db="EMBL/GenBank/DDBJ databases">
        <title>Niastella vici sp. nov., isolated from farmland soil.</title>
        <authorList>
            <person name="Chen L."/>
            <person name="Wang D."/>
            <person name="Yang S."/>
            <person name="Wang G."/>
        </authorList>
    </citation>
    <scope>NUCLEOTIDE SEQUENCE [LARGE SCALE GENOMIC DNA]</scope>
    <source>
        <strain evidence="8 9">DJ57</strain>
    </source>
</reference>
<name>A0A1V9FR99_9BACT</name>
<dbReference type="InterPro" id="IPR012910">
    <property type="entry name" value="Plug_dom"/>
</dbReference>
<protein>
    <recommendedName>
        <fullName evidence="10">TonB-dependent receptor</fullName>
    </recommendedName>
</protein>
<evidence type="ECO:0000256" key="5">
    <source>
        <dbReference type="SAM" id="SignalP"/>
    </source>
</evidence>
<dbReference type="InterPro" id="IPR037066">
    <property type="entry name" value="Plug_dom_sf"/>
</dbReference>
<dbReference type="SUPFAM" id="SSF49464">
    <property type="entry name" value="Carboxypeptidase regulatory domain-like"/>
    <property type="match status" value="1"/>
</dbReference>
<dbReference type="Pfam" id="PF00593">
    <property type="entry name" value="TonB_dep_Rec_b-barrel"/>
    <property type="match status" value="1"/>
</dbReference>
<evidence type="ECO:0000313" key="9">
    <source>
        <dbReference type="Proteomes" id="UP000192796"/>
    </source>
</evidence>
<dbReference type="OrthoDB" id="9768470at2"/>
<dbReference type="PANTHER" id="PTHR40980">
    <property type="entry name" value="PLUG DOMAIN-CONTAINING PROTEIN"/>
    <property type="match status" value="1"/>
</dbReference>
<dbReference type="Proteomes" id="UP000192796">
    <property type="component" value="Unassembled WGS sequence"/>
</dbReference>
<dbReference type="Pfam" id="PF13715">
    <property type="entry name" value="CarbopepD_reg_2"/>
    <property type="match status" value="1"/>
</dbReference>
<proteinExistence type="inferred from homology"/>